<name>A0ACB0Y2L2_MELEN</name>
<sequence>MIFRRYSEELREYHDIPNEMEHQISDLLEEASSSEPKSLNQKKTEFDKHRQNFVNKRYLPIYKDEIWSPTENDFKWYLIKLKSFIIIQEGVNHLFIYSFVFPFSVDVVSHQ</sequence>
<proteinExistence type="predicted"/>
<organism evidence="1 2">
    <name type="scientific">Meloidogyne enterolobii</name>
    <name type="common">Root-knot nematode worm</name>
    <name type="synonym">Meloidogyne mayaguensis</name>
    <dbReference type="NCBI Taxonomy" id="390850"/>
    <lineage>
        <taxon>Eukaryota</taxon>
        <taxon>Metazoa</taxon>
        <taxon>Ecdysozoa</taxon>
        <taxon>Nematoda</taxon>
        <taxon>Chromadorea</taxon>
        <taxon>Rhabditida</taxon>
        <taxon>Tylenchina</taxon>
        <taxon>Tylenchomorpha</taxon>
        <taxon>Tylenchoidea</taxon>
        <taxon>Meloidogynidae</taxon>
        <taxon>Meloidogyninae</taxon>
        <taxon>Meloidogyne</taxon>
    </lineage>
</organism>
<dbReference type="Proteomes" id="UP001497535">
    <property type="component" value="Unassembled WGS sequence"/>
</dbReference>
<reference evidence="1" key="1">
    <citation type="submission" date="2023-11" db="EMBL/GenBank/DDBJ databases">
        <authorList>
            <person name="Poullet M."/>
        </authorList>
    </citation>
    <scope>NUCLEOTIDE SEQUENCE</scope>
    <source>
        <strain evidence="1">E1834</strain>
    </source>
</reference>
<keyword evidence="2" id="KW-1185">Reference proteome</keyword>
<evidence type="ECO:0000313" key="2">
    <source>
        <dbReference type="Proteomes" id="UP001497535"/>
    </source>
</evidence>
<accession>A0ACB0Y2L2</accession>
<gene>
    <name evidence="1" type="ORF">MENTE1834_LOCUS6858</name>
</gene>
<comment type="caution">
    <text evidence="1">The sequence shown here is derived from an EMBL/GenBank/DDBJ whole genome shotgun (WGS) entry which is preliminary data.</text>
</comment>
<evidence type="ECO:0000313" key="1">
    <source>
        <dbReference type="EMBL" id="CAK5029239.1"/>
    </source>
</evidence>
<dbReference type="EMBL" id="CAVMJV010000005">
    <property type="protein sequence ID" value="CAK5029239.1"/>
    <property type="molecule type" value="Genomic_DNA"/>
</dbReference>
<protein>
    <submittedName>
        <fullName evidence="1">Uncharacterized protein</fullName>
    </submittedName>
</protein>